<keyword evidence="3" id="KW-1185">Reference proteome</keyword>
<dbReference type="InterPro" id="IPR036742">
    <property type="entry name" value="ATP_synth_F1_esu_sf_mt"/>
</dbReference>
<dbReference type="GO" id="GO:0045259">
    <property type="term" value="C:proton-transporting ATP synthase complex"/>
    <property type="evidence" value="ECO:0007669"/>
    <property type="project" value="InterPro"/>
</dbReference>
<dbReference type="Proteomes" id="UP000308197">
    <property type="component" value="Unassembled WGS sequence"/>
</dbReference>
<dbReference type="CDD" id="cd12153">
    <property type="entry name" value="F1-ATPase_epsilon"/>
    <property type="match status" value="1"/>
</dbReference>
<dbReference type="STRING" id="1314778.A0A5C3PPX8"/>
<dbReference type="InterPro" id="IPR006721">
    <property type="entry name" value="ATP_synth_F1_esu_mt"/>
</dbReference>
<accession>A0A5C3PPX8</accession>
<name>A0A5C3PPX8_9APHY</name>
<gene>
    <name evidence="2" type="ORF">K466DRAFT_482064</name>
</gene>
<organism evidence="2 3">
    <name type="scientific">Polyporus arcularius HHB13444</name>
    <dbReference type="NCBI Taxonomy" id="1314778"/>
    <lineage>
        <taxon>Eukaryota</taxon>
        <taxon>Fungi</taxon>
        <taxon>Dikarya</taxon>
        <taxon>Basidiomycota</taxon>
        <taxon>Agaricomycotina</taxon>
        <taxon>Agaricomycetes</taxon>
        <taxon>Polyporales</taxon>
        <taxon>Polyporaceae</taxon>
        <taxon>Polyporus</taxon>
    </lineage>
</organism>
<protein>
    <recommendedName>
        <fullName evidence="4">Mitochondrial ATP synthase epsilon chain domain-containing protein</fullName>
    </recommendedName>
</protein>
<evidence type="ECO:0000313" key="2">
    <source>
        <dbReference type="EMBL" id="TFK91765.1"/>
    </source>
</evidence>
<proteinExistence type="inferred from homology"/>
<sequence length="159" mass="17887">MSSATWRNVFTYNKYTQIAARALRASLKEEERVAAEKRGVTILRYQRWENGHGGPMVRTPIILVDTAADGLSLSSSIPASGAATCLFSIRRYARLPGSLVPVPRFPRPGLLPCWLSCTRRPTCTHPRTQRRRSPLFRGVHVCFLGICRPPQRRLEAAEQ</sequence>
<evidence type="ECO:0000256" key="1">
    <source>
        <dbReference type="ARBA" id="ARBA00009502"/>
    </source>
</evidence>
<dbReference type="SUPFAM" id="SSF48690">
    <property type="entry name" value="Epsilon subunit of mitochondrial F1F0-ATP synthase"/>
    <property type="match status" value="1"/>
</dbReference>
<dbReference type="Pfam" id="PF04627">
    <property type="entry name" value="ATP-synt_Eps"/>
    <property type="match status" value="1"/>
</dbReference>
<dbReference type="InParanoid" id="A0A5C3PPX8"/>
<comment type="similarity">
    <text evidence="1">Belongs to the eukaryotic ATPase epsilon family.</text>
</comment>
<dbReference type="EMBL" id="ML211012">
    <property type="protein sequence ID" value="TFK91765.1"/>
    <property type="molecule type" value="Genomic_DNA"/>
</dbReference>
<dbReference type="AlphaFoldDB" id="A0A5C3PPX8"/>
<dbReference type="GO" id="GO:0046933">
    <property type="term" value="F:proton-transporting ATP synthase activity, rotational mechanism"/>
    <property type="evidence" value="ECO:0007669"/>
    <property type="project" value="InterPro"/>
</dbReference>
<reference evidence="2 3" key="1">
    <citation type="journal article" date="2019" name="Nat. Ecol. Evol.">
        <title>Megaphylogeny resolves global patterns of mushroom evolution.</title>
        <authorList>
            <person name="Varga T."/>
            <person name="Krizsan K."/>
            <person name="Foldi C."/>
            <person name="Dima B."/>
            <person name="Sanchez-Garcia M."/>
            <person name="Sanchez-Ramirez S."/>
            <person name="Szollosi G.J."/>
            <person name="Szarkandi J.G."/>
            <person name="Papp V."/>
            <person name="Albert L."/>
            <person name="Andreopoulos W."/>
            <person name="Angelini C."/>
            <person name="Antonin V."/>
            <person name="Barry K.W."/>
            <person name="Bougher N.L."/>
            <person name="Buchanan P."/>
            <person name="Buyck B."/>
            <person name="Bense V."/>
            <person name="Catcheside P."/>
            <person name="Chovatia M."/>
            <person name="Cooper J."/>
            <person name="Damon W."/>
            <person name="Desjardin D."/>
            <person name="Finy P."/>
            <person name="Geml J."/>
            <person name="Haridas S."/>
            <person name="Hughes K."/>
            <person name="Justo A."/>
            <person name="Karasinski D."/>
            <person name="Kautmanova I."/>
            <person name="Kiss B."/>
            <person name="Kocsube S."/>
            <person name="Kotiranta H."/>
            <person name="LaButti K.M."/>
            <person name="Lechner B.E."/>
            <person name="Liimatainen K."/>
            <person name="Lipzen A."/>
            <person name="Lukacs Z."/>
            <person name="Mihaltcheva S."/>
            <person name="Morgado L.N."/>
            <person name="Niskanen T."/>
            <person name="Noordeloos M.E."/>
            <person name="Ohm R.A."/>
            <person name="Ortiz-Santana B."/>
            <person name="Ovrebo C."/>
            <person name="Racz N."/>
            <person name="Riley R."/>
            <person name="Savchenko A."/>
            <person name="Shiryaev A."/>
            <person name="Soop K."/>
            <person name="Spirin V."/>
            <person name="Szebenyi C."/>
            <person name="Tomsovsky M."/>
            <person name="Tulloss R.E."/>
            <person name="Uehling J."/>
            <person name="Grigoriev I.V."/>
            <person name="Vagvolgyi C."/>
            <person name="Papp T."/>
            <person name="Martin F.M."/>
            <person name="Miettinen O."/>
            <person name="Hibbett D.S."/>
            <person name="Nagy L.G."/>
        </authorList>
    </citation>
    <scope>NUCLEOTIDE SEQUENCE [LARGE SCALE GENOMIC DNA]</scope>
    <source>
        <strain evidence="2 3">HHB13444</strain>
    </source>
</reference>
<evidence type="ECO:0000313" key="3">
    <source>
        <dbReference type="Proteomes" id="UP000308197"/>
    </source>
</evidence>
<dbReference type="GO" id="GO:0005743">
    <property type="term" value="C:mitochondrial inner membrane"/>
    <property type="evidence" value="ECO:0007669"/>
    <property type="project" value="InterPro"/>
</dbReference>
<dbReference type="Gene3D" id="1.10.1620.20">
    <property type="entry name" value="ATP synthase, F1 complex, epsilon subunit superfamily, mitochondrial"/>
    <property type="match status" value="1"/>
</dbReference>
<evidence type="ECO:0008006" key="4">
    <source>
        <dbReference type="Google" id="ProtNLM"/>
    </source>
</evidence>